<accession>A0ABW3UWW9</accession>
<keyword evidence="8" id="KW-1185">Reference proteome</keyword>
<dbReference type="RefSeq" id="WP_079913413.1">
    <property type="nucleotide sequence ID" value="NZ_BAABJG010000058.1"/>
</dbReference>
<name>A0ABW3UWW9_9BACL</name>
<evidence type="ECO:0000256" key="4">
    <source>
        <dbReference type="ARBA" id="ARBA00023136"/>
    </source>
</evidence>
<proteinExistence type="predicted"/>
<dbReference type="EMBL" id="JBHTLU010000050">
    <property type="protein sequence ID" value="MFD1224841.1"/>
    <property type="molecule type" value="Genomic_DNA"/>
</dbReference>
<dbReference type="Pfam" id="PF12698">
    <property type="entry name" value="ABC2_membrane_3"/>
    <property type="match status" value="1"/>
</dbReference>
<protein>
    <submittedName>
        <fullName evidence="7">YhgE/Pip domain-containing protein</fullName>
    </submittedName>
</protein>
<evidence type="ECO:0000259" key="6">
    <source>
        <dbReference type="Pfam" id="PF12698"/>
    </source>
</evidence>
<dbReference type="PANTHER" id="PTHR43077">
    <property type="entry name" value="TRANSPORT PERMEASE YVFS-RELATED"/>
    <property type="match status" value="1"/>
</dbReference>
<feature type="domain" description="ABC-2 type transporter transmembrane" evidence="6">
    <location>
        <begin position="23"/>
        <end position="362"/>
    </location>
</feature>
<evidence type="ECO:0000256" key="1">
    <source>
        <dbReference type="ARBA" id="ARBA00004141"/>
    </source>
</evidence>
<feature type="transmembrane region" description="Helical" evidence="5">
    <location>
        <begin position="192"/>
        <end position="212"/>
    </location>
</feature>
<evidence type="ECO:0000313" key="8">
    <source>
        <dbReference type="Proteomes" id="UP001597180"/>
    </source>
</evidence>
<comment type="caution">
    <text evidence="7">The sequence shown here is derived from an EMBL/GenBank/DDBJ whole genome shotgun (WGS) entry which is preliminary data.</text>
</comment>
<keyword evidence="3 5" id="KW-1133">Transmembrane helix</keyword>
<gene>
    <name evidence="7" type="ORF">ACFQ4B_32505</name>
</gene>
<feature type="transmembrane region" description="Helical" evidence="5">
    <location>
        <begin position="266"/>
        <end position="286"/>
    </location>
</feature>
<feature type="transmembrane region" description="Helical" evidence="5">
    <location>
        <begin position="293"/>
        <end position="310"/>
    </location>
</feature>
<dbReference type="InterPro" id="IPR013525">
    <property type="entry name" value="ABC2_TM"/>
</dbReference>
<feature type="transmembrane region" description="Helical" evidence="5">
    <location>
        <begin position="12"/>
        <end position="33"/>
    </location>
</feature>
<feature type="transmembrane region" description="Helical" evidence="5">
    <location>
        <begin position="233"/>
        <end position="254"/>
    </location>
</feature>
<dbReference type="Proteomes" id="UP001597180">
    <property type="component" value="Unassembled WGS sequence"/>
</dbReference>
<evidence type="ECO:0000256" key="3">
    <source>
        <dbReference type="ARBA" id="ARBA00022989"/>
    </source>
</evidence>
<evidence type="ECO:0000256" key="5">
    <source>
        <dbReference type="SAM" id="Phobius"/>
    </source>
</evidence>
<keyword evidence="4 5" id="KW-0472">Membrane</keyword>
<evidence type="ECO:0000256" key="2">
    <source>
        <dbReference type="ARBA" id="ARBA00022692"/>
    </source>
</evidence>
<dbReference type="InterPro" id="IPR051328">
    <property type="entry name" value="T7SS_ABC-Transporter"/>
</dbReference>
<dbReference type="Gene3D" id="3.40.1710.10">
    <property type="entry name" value="abc type-2 transporter like domain"/>
    <property type="match status" value="1"/>
</dbReference>
<evidence type="ECO:0000313" key="7">
    <source>
        <dbReference type="EMBL" id="MFD1224841.1"/>
    </source>
</evidence>
<comment type="subcellular location">
    <subcellularLocation>
        <location evidence="1">Membrane</location>
        <topology evidence="1">Multi-pass membrane protein</topology>
    </subcellularLocation>
</comment>
<dbReference type="PANTHER" id="PTHR43077:SF10">
    <property type="entry name" value="TRANSPORT PERMEASE PROTEIN"/>
    <property type="match status" value="1"/>
</dbReference>
<reference evidence="8" key="1">
    <citation type="journal article" date="2019" name="Int. J. Syst. Evol. Microbiol.">
        <title>The Global Catalogue of Microorganisms (GCM) 10K type strain sequencing project: providing services to taxonomists for standard genome sequencing and annotation.</title>
        <authorList>
            <consortium name="The Broad Institute Genomics Platform"/>
            <consortium name="The Broad Institute Genome Sequencing Center for Infectious Disease"/>
            <person name="Wu L."/>
            <person name="Ma J."/>
        </authorList>
    </citation>
    <scope>NUCLEOTIDE SEQUENCE [LARGE SCALE GENOMIC DNA]</scope>
    <source>
        <strain evidence="8">CCUG 53270</strain>
    </source>
</reference>
<feature type="transmembrane region" description="Helical" evidence="5">
    <location>
        <begin position="349"/>
        <end position="369"/>
    </location>
</feature>
<organism evidence="7 8">
    <name type="scientific">Paenibacillus vulneris</name>
    <dbReference type="NCBI Taxonomy" id="1133364"/>
    <lineage>
        <taxon>Bacteria</taxon>
        <taxon>Bacillati</taxon>
        <taxon>Bacillota</taxon>
        <taxon>Bacilli</taxon>
        <taxon>Bacillales</taxon>
        <taxon>Paenibacillaceae</taxon>
        <taxon>Paenibacillus</taxon>
    </lineage>
</organism>
<keyword evidence="2 5" id="KW-0812">Transmembrane</keyword>
<sequence>MLNALQAYLKKPATIIGIVTAMMFQVIFSIIWMTGYAGVTDNTKHLKIAIVNEDNGTGAKVIDQLKENLPFQLLTDNAYDSARQRLERREVQMVLHIPGDFTKQLQTPGQKAQIEYTINESNPALIKTMMQGVANGVTATVNKEAVAAGAQAVLTQANIPAQQAQGMAQGLAEKVTGQLEYIHPVNGMANQMIPMMLVLASFVGAMIMGMNIQQATGMMGHSIGKWSKFAARMTINVISAVFIALVGTSLVLSLGGTSAGGFLSMWLFQTLFLLTFMIFSQMFLILFGMAGMLFNITMLSVQLVSSGAMVPRELLSDFYLKLSEYLPATYAVRGIMNIVYDGSGASAEAWNLVMIMLVCGLIGAAVTGIRRQAVPVPSRAEAGLTRA</sequence>